<dbReference type="InterPro" id="IPR050650">
    <property type="entry name" value="Type-II_Cytokine-TF_Rcpt"/>
</dbReference>
<feature type="transmembrane region" description="Helical" evidence="1">
    <location>
        <begin position="239"/>
        <end position="261"/>
    </location>
</feature>
<evidence type="ECO:0000256" key="1">
    <source>
        <dbReference type="SAM" id="Phobius"/>
    </source>
</evidence>
<name>A0A8D3E670_SCOMX</name>
<dbReference type="InterPro" id="IPR015373">
    <property type="entry name" value="Interferon/interleukin_rcp_dom"/>
</dbReference>
<dbReference type="Gene3D" id="2.60.40.10">
    <property type="entry name" value="Immunoglobulins"/>
    <property type="match status" value="1"/>
</dbReference>
<proteinExistence type="predicted"/>
<protein>
    <recommendedName>
        <fullName evidence="2">Fibronectin type-III domain-containing protein</fullName>
    </recommendedName>
</protein>
<dbReference type="GO" id="GO:0005886">
    <property type="term" value="C:plasma membrane"/>
    <property type="evidence" value="ECO:0007669"/>
    <property type="project" value="TreeGrafter"/>
</dbReference>
<keyword evidence="1" id="KW-0812">Transmembrane</keyword>
<dbReference type="GeneTree" id="ENSGT00940000157314"/>
<evidence type="ECO:0000259" key="2">
    <source>
        <dbReference type="PROSITE" id="PS50853"/>
    </source>
</evidence>
<accession>A0A8D3E670</accession>
<dbReference type="SUPFAM" id="SSF49265">
    <property type="entry name" value="Fibronectin type III"/>
    <property type="match status" value="2"/>
</dbReference>
<dbReference type="AlphaFoldDB" id="A0A8D3E670"/>
<reference evidence="3" key="2">
    <citation type="submission" date="2025-08" db="UniProtKB">
        <authorList>
            <consortium name="Ensembl"/>
        </authorList>
    </citation>
    <scope>IDENTIFICATION</scope>
</reference>
<dbReference type="Pfam" id="PF09294">
    <property type="entry name" value="Interfer-bind"/>
    <property type="match status" value="1"/>
</dbReference>
<feature type="transmembrane region" description="Helical" evidence="1">
    <location>
        <begin position="267"/>
        <end position="289"/>
    </location>
</feature>
<evidence type="ECO:0000313" key="3">
    <source>
        <dbReference type="Ensembl" id="ENSSMAP00000067279.1"/>
    </source>
</evidence>
<dbReference type="GO" id="GO:0004896">
    <property type="term" value="F:cytokine receptor activity"/>
    <property type="evidence" value="ECO:0007669"/>
    <property type="project" value="TreeGrafter"/>
</dbReference>
<dbReference type="Proteomes" id="UP000694558">
    <property type="component" value="Chromosome 14"/>
</dbReference>
<sequence>TMGLWTLLLLHLHVGNAPLFSFLMFLFSLSIVFCVSLPAPSNVSISSFNMEHTVNFLPGPRTPSDTHFTVQIVQQRKSSWKPVVGCLELTPGQMCNLTRVFKNPYTQYKARVQAFTPSLTSNWTVTGWFLPLSSTVLGPPNVSVSGCGNCLILLLKAPATKSLQLENLYRGVILNVQRTRDGAQFRLNLPYSEEKVIMYLQPGTEYCVTVSVTAFFNNNSVSSKPYCAFTSHPPPRSSLYVVFGLLGAFCMLGFLITRFVVHGSNCVLSLSLSLSFFLFCPPLLSPPFFSSQPNRSGQMSVLLEISSC</sequence>
<keyword evidence="1" id="KW-0472">Membrane</keyword>
<dbReference type="InterPro" id="IPR013783">
    <property type="entry name" value="Ig-like_fold"/>
</dbReference>
<dbReference type="Pfam" id="PF01108">
    <property type="entry name" value="Tissue_fac"/>
    <property type="match status" value="1"/>
</dbReference>
<dbReference type="InterPro" id="IPR003961">
    <property type="entry name" value="FN3_dom"/>
</dbReference>
<dbReference type="Ensembl" id="ENSSMAT00000049293.1">
    <property type="protein sequence ID" value="ENSSMAP00000067279.1"/>
    <property type="gene ID" value="ENSSMAG00000022580.1"/>
</dbReference>
<dbReference type="PROSITE" id="PS50853">
    <property type="entry name" value="FN3"/>
    <property type="match status" value="1"/>
</dbReference>
<reference evidence="3" key="1">
    <citation type="submission" date="2023-05" db="EMBL/GenBank/DDBJ databases">
        <title>High-quality long-read genome of Scophthalmus maximus.</title>
        <authorList>
            <person name="Lien S."/>
            <person name="Martinez P."/>
        </authorList>
    </citation>
    <scope>NUCLEOTIDE SEQUENCE [LARGE SCALE GENOMIC DNA]</scope>
</reference>
<organism evidence="3 4">
    <name type="scientific">Scophthalmus maximus</name>
    <name type="common">Turbot</name>
    <name type="synonym">Psetta maxima</name>
    <dbReference type="NCBI Taxonomy" id="52904"/>
    <lineage>
        <taxon>Eukaryota</taxon>
        <taxon>Metazoa</taxon>
        <taxon>Chordata</taxon>
        <taxon>Craniata</taxon>
        <taxon>Vertebrata</taxon>
        <taxon>Euteleostomi</taxon>
        <taxon>Actinopterygii</taxon>
        <taxon>Neopterygii</taxon>
        <taxon>Teleostei</taxon>
        <taxon>Neoteleostei</taxon>
        <taxon>Acanthomorphata</taxon>
        <taxon>Carangaria</taxon>
        <taxon>Pleuronectiformes</taxon>
        <taxon>Pleuronectoidei</taxon>
        <taxon>Scophthalmidae</taxon>
        <taxon>Scophthalmus</taxon>
    </lineage>
</organism>
<keyword evidence="1" id="KW-1133">Transmembrane helix</keyword>
<dbReference type="InterPro" id="IPR036116">
    <property type="entry name" value="FN3_sf"/>
</dbReference>
<dbReference type="PANTHER" id="PTHR20859:SF53">
    <property type="entry name" value="INTERLEUKIN-22 RECEPTOR SUBUNIT ALPHA-1"/>
    <property type="match status" value="1"/>
</dbReference>
<evidence type="ECO:0000313" key="4">
    <source>
        <dbReference type="Proteomes" id="UP000694558"/>
    </source>
</evidence>
<feature type="domain" description="Fibronectin type-III" evidence="2">
    <location>
        <begin position="39"/>
        <end position="134"/>
    </location>
</feature>
<dbReference type="PANTHER" id="PTHR20859">
    <property type="entry name" value="INTERFERON/INTERLEUKIN RECEPTOR"/>
    <property type="match status" value="1"/>
</dbReference>